<dbReference type="FunFam" id="3.40.50.300:FF:002698">
    <property type="entry name" value="Rab2b/ Small GTPase"/>
    <property type="match status" value="1"/>
</dbReference>
<dbReference type="VEuPathDB" id="GiardiaDB:QR46_2382"/>
<proteinExistence type="inferred from homology"/>
<comment type="similarity">
    <text evidence="1">Belongs to the small GTPase superfamily. Rab family.</text>
</comment>
<comment type="caution">
    <text evidence="2">The sequence shown here is derived from an EMBL/GenBank/DDBJ whole genome shotgun (WGS) entry which is preliminary data.</text>
</comment>
<dbReference type="NCBIfam" id="TIGR00231">
    <property type="entry name" value="small_GTP"/>
    <property type="match status" value="1"/>
</dbReference>
<evidence type="ECO:0000313" key="3">
    <source>
        <dbReference type="Proteomes" id="UP000070089"/>
    </source>
</evidence>
<evidence type="ECO:0000256" key="1">
    <source>
        <dbReference type="ARBA" id="ARBA00006270"/>
    </source>
</evidence>
<dbReference type="InterPro" id="IPR001806">
    <property type="entry name" value="Small_GTPase"/>
</dbReference>
<dbReference type="PRINTS" id="PR00449">
    <property type="entry name" value="RASTRNSFRMNG"/>
</dbReference>
<dbReference type="InterPro" id="IPR050209">
    <property type="entry name" value="Rab_GTPases_membrane_traffic"/>
</dbReference>
<dbReference type="AlphaFoldDB" id="A0A132NU65"/>
<dbReference type="Proteomes" id="UP000070089">
    <property type="component" value="Unassembled WGS sequence"/>
</dbReference>
<dbReference type="OrthoDB" id="9989112at2759"/>
<name>A0A132NU65_GIAIN</name>
<dbReference type="EMBL" id="JXTI01000062">
    <property type="protein sequence ID" value="KWX13617.1"/>
    <property type="molecule type" value="Genomic_DNA"/>
</dbReference>
<dbReference type="PROSITE" id="PS51420">
    <property type="entry name" value="RHO"/>
    <property type="match status" value="1"/>
</dbReference>
<dbReference type="SUPFAM" id="SSF52540">
    <property type="entry name" value="P-loop containing nucleoside triphosphate hydrolases"/>
    <property type="match status" value="1"/>
</dbReference>
<dbReference type="PANTHER" id="PTHR47979">
    <property type="entry name" value="DRAB11-RELATED"/>
    <property type="match status" value="1"/>
</dbReference>
<dbReference type="InterPro" id="IPR005225">
    <property type="entry name" value="Small_GTP-bd"/>
</dbReference>
<dbReference type="SMART" id="SM00174">
    <property type="entry name" value="RHO"/>
    <property type="match status" value="1"/>
</dbReference>
<dbReference type="PROSITE" id="PS51421">
    <property type="entry name" value="RAS"/>
    <property type="match status" value="1"/>
</dbReference>
<evidence type="ECO:0000313" key="2">
    <source>
        <dbReference type="EMBL" id="KWX13617.1"/>
    </source>
</evidence>
<protein>
    <submittedName>
        <fullName evidence="2">Rab2b/ Small GTPase</fullName>
    </submittedName>
</protein>
<gene>
    <name evidence="2" type="ORF">QR46_2382</name>
</gene>
<accession>A0A132NU65</accession>
<dbReference type="SMART" id="SM00173">
    <property type="entry name" value="RAS"/>
    <property type="match status" value="1"/>
</dbReference>
<dbReference type="PROSITE" id="PS51419">
    <property type="entry name" value="RAB"/>
    <property type="match status" value="1"/>
</dbReference>
<dbReference type="Gene3D" id="3.40.50.300">
    <property type="entry name" value="P-loop containing nucleotide triphosphate hydrolases"/>
    <property type="match status" value="1"/>
</dbReference>
<dbReference type="SMART" id="SM00176">
    <property type="entry name" value="RAN"/>
    <property type="match status" value="1"/>
</dbReference>
<dbReference type="Pfam" id="PF00071">
    <property type="entry name" value="Ras"/>
    <property type="match status" value="1"/>
</dbReference>
<dbReference type="SMART" id="SM00175">
    <property type="entry name" value="RAB"/>
    <property type="match status" value="1"/>
</dbReference>
<dbReference type="GO" id="GO:0005525">
    <property type="term" value="F:GTP binding"/>
    <property type="evidence" value="ECO:0007669"/>
    <property type="project" value="InterPro"/>
</dbReference>
<dbReference type="InterPro" id="IPR027417">
    <property type="entry name" value="P-loop_NTPase"/>
</dbReference>
<reference evidence="2 3" key="1">
    <citation type="journal article" date="2015" name="Mol. Biochem. Parasitol.">
        <title>Identification of polymorphic genes for use in assemblage B genotyping assays through comparative genomics of multiple assemblage B Giardia duodenalis isolates.</title>
        <authorList>
            <person name="Wielinga C."/>
            <person name="Thompson R.C."/>
            <person name="Monis P."/>
            <person name="Ryan U."/>
        </authorList>
    </citation>
    <scope>NUCLEOTIDE SEQUENCE [LARGE SCALE GENOMIC DNA]</scope>
    <source>
        <strain evidence="2 3">BAH15c1</strain>
    </source>
</reference>
<sequence>MITVDNNINKPLLLINSIEIVFNVMLYGHERLNLTGLGIVSHKMSSGGHHYIFKYIIVGDSAVGKSCLLLRFVEQKFIPLHDVTVGVEFCNKTLQVPSKDGSEKTIKVQIWDTAGQEQFRSITRSYYRGAAGALLVYDVTNRSSFEALEGWLKDMLAGVGMEASPNGVSGMVIMLVGNKTDLEHKRKVSREEGEQFARDHGLLFIETSAKDNLNVSESFNETARAILEKVETGEIDCVSKDSGVKAGALNMSAAATTTPSTDSTFGNCSC</sequence>
<dbReference type="GO" id="GO:0003924">
    <property type="term" value="F:GTPase activity"/>
    <property type="evidence" value="ECO:0007669"/>
    <property type="project" value="InterPro"/>
</dbReference>
<organism evidence="2 3">
    <name type="scientific">Giardia duodenalis assemblage B</name>
    <dbReference type="NCBI Taxonomy" id="1394984"/>
    <lineage>
        <taxon>Eukaryota</taxon>
        <taxon>Metamonada</taxon>
        <taxon>Diplomonadida</taxon>
        <taxon>Hexamitidae</taxon>
        <taxon>Giardiinae</taxon>
        <taxon>Giardia</taxon>
    </lineage>
</organism>